<dbReference type="GO" id="GO:0006508">
    <property type="term" value="P:proteolysis"/>
    <property type="evidence" value="ECO:0007669"/>
    <property type="project" value="UniProtKB-KW"/>
</dbReference>
<keyword evidence="7" id="KW-1003">Cell membrane</keyword>
<dbReference type="PIRSF" id="PIRSF002799">
    <property type="entry name" value="PBP_1b"/>
    <property type="match status" value="1"/>
</dbReference>
<evidence type="ECO:0000256" key="21">
    <source>
        <dbReference type="ARBA" id="ARBA00049902"/>
    </source>
</evidence>
<feature type="active site" description="Acyl-ester intermediate; for transpeptidase activity" evidence="24">
    <location>
        <position position="504"/>
    </location>
</feature>
<evidence type="ECO:0000256" key="13">
    <source>
        <dbReference type="ARBA" id="ARBA00022960"/>
    </source>
</evidence>
<dbReference type="NCBIfam" id="TIGR02071">
    <property type="entry name" value="PBP_1b"/>
    <property type="match status" value="1"/>
</dbReference>
<sequence length="808" mass="89431">MTTDKTPKKTPTKKKKSSPEGSTAKSTAAKKKPKTGTGQSSRKTKAQSNTKAKSSRWRRLARVMGKISLVLLVVTCSYGIYLDQVIATKFEGHKWHLPAQVFSRSMSLYPGAAVSHHQMMAELKMLGYRKVVNPRQVGEFSASSRKIELWRRPFLHPQGDQVEQRVLISFDAQGVNKVQRVSDLRELAVFHLEPVLLDRMIAGSDEDRLFVKTEAMPKSIVEALILVEDRSFFRHHGVNPLAILRAAFVNINAGRTVQGGSTLTQQLAKNFFLSSERSLVRKIREALMALIIDFRYDKDEILEAYLNEVYMGQNKARGVHGMGLASQFYFGRPIAELTLAQQAFLVAVIKGPSYYNPWRYPERAQARRDLVLKLLLEADKISVAQYQAAAESPLGLRDGKRSVHKKLPAFFEVVKHELMRRYGQALLNQSGVKVYTTLDPMAQEAAEKAAISTLNQLDKPGKTLQIGMVVTDKYSGGIAAMVGDRIPSYKGYNRAVEIRRPIGSLVKPFVYSTALSGFSTKQGDSYSLASPLADQPITLSNGQGKTWSPQNVDKQFRGQVPLLTAFKDSLNVPTVNLGMEIGTENVANMLSQSGWREDVSQFPSMLLGAINGSPLMIAQAYQTIADEGRYRRLTSVTAVLDSNNQLIDAAKPTASQAIPREVNYLTKYAMTQVVKTGTAKRLGREFAHETLAGKTGTSNDSRDSWFAGFDERNVAAIWVGRDDNGKTSLYGSSGAMAVYRAFLRERPPISLRMSPPQGVVQGYFDPQTGEAKQKGCGDTMALPALSDSYHPAENCGKPKSWWQNLLGD</sequence>
<keyword evidence="17" id="KW-0511">Multifunctional enzyme</keyword>
<gene>
    <name evidence="30" type="primary">mrcB</name>
    <name evidence="30" type="ORF">GCM10009332_05040</name>
</gene>
<comment type="subcellular location">
    <subcellularLocation>
        <location evidence="2">Cell membrane</location>
    </subcellularLocation>
</comment>
<feature type="transmembrane region" description="Helical" evidence="26">
    <location>
        <begin position="63"/>
        <end position="81"/>
    </location>
</feature>
<dbReference type="GO" id="GO:0008360">
    <property type="term" value="P:regulation of cell shape"/>
    <property type="evidence" value="ECO:0007669"/>
    <property type="project" value="UniProtKB-UniRule"/>
</dbReference>
<dbReference type="AlphaFoldDB" id="A0A917JL53"/>
<dbReference type="InterPro" id="IPR050396">
    <property type="entry name" value="Glycosyltr_51/Transpeptidase"/>
</dbReference>
<feature type="domain" description="Penicillin-binding protein transpeptidase" evidence="27">
    <location>
        <begin position="467"/>
        <end position="740"/>
    </location>
</feature>
<comment type="function">
    <text evidence="1 23">Cell wall formation. Synthesis of cross-linked peptidoglycan from the lipid intermediates. The enzyme has a penicillin-insensitive transglycosylase N-terminal domain (formation of linear glycan strands) and a penicillin-sensitive transpeptidase C-terminal domain (cross-linking of the peptide subunits).</text>
</comment>
<keyword evidence="26" id="KW-1133">Transmembrane helix</keyword>
<comment type="catalytic activity">
    <reaction evidence="21">
        <text>[GlcNAc-(1-&gt;4)-Mur2Ac(oyl-L-Ala-gamma-D-Glu-L-Lys-D-Ala-D-Ala)](n)-di-trans,octa-cis-undecaprenyl diphosphate + beta-D-GlcNAc-(1-&gt;4)-Mur2Ac(oyl-L-Ala-gamma-D-Glu-L-Lys-D-Ala-D-Ala)-di-trans,octa-cis-undecaprenyl diphosphate = [GlcNAc-(1-&gt;4)-Mur2Ac(oyl-L-Ala-gamma-D-Glu-L-Lys-D-Ala-D-Ala)](n+1)-di-trans,octa-cis-undecaprenyl diphosphate + di-trans,octa-cis-undecaprenyl diphosphate + H(+)</text>
        <dbReference type="Rhea" id="RHEA:23708"/>
        <dbReference type="Rhea" id="RHEA-COMP:9602"/>
        <dbReference type="Rhea" id="RHEA-COMP:9603"/>
        <dbReference type="ChEBI" id="CHEBI:15378"/>
        <dbReference type="ChEBI" id="CHEBI:58405"/>
        <dbReference type="ChEBI" id="CHEBI:60033"/>
        <dbReference type="ChEBI" id="CHEBI:78435"/>
        <dbReference type="EC" id="2.4.99.28"/>
    </reaction>
</comment>
<dbReference type="Proteomes" id="UP000613743">
    <property type="component" value="Unassembled WGS sequence"/>
</dbReference>
<dbReference type="InterPro" id="IPR001264">
    <property type="entry name" value="Glyco_trans_51"/>
</dbReference>
<dbReference type="GO" id="GO:0005886">
    <property type="term" value="C:plasma membrane"/>
    <property type="evidence" value="ECO:0007669"/>
    <property type="project" value="UniProtKB-SubCell"/>
</dbReference>
<evidence type="ECO:0000256" key="12">
    <source>
        <dbReference type="ARBA" id="ARBA00022801"/>
    </source>
</evidence>
<evidence type="ECO:0000256" key="22">
    <source>
        <dbReference type="NCBIfam" id="TIGR02071"/>
    </source>
</evidence>
<dbReference type="Gene3D" id="3.30.2060.10">
    <property type="entry name" value="Penicillin-binding protein 1b domain"/>
    <property type="match status" value="1"/>
</dbReference>
<dbReference type="Pfam" id="PF00905">
    <property type="entry name" value="Transpeptidase"/>
    <property type="match status" value="1"/>
</dbReference>
<dbReference type="Gene3D" id="1.10.3810.10">
    <property type="entry name" value="Biosynthetic peptidoglycan transglycosylase-like"/>
    <property type="match status" value="1"/>
</dbReference>
<keyword evidence="14 23" id="KW-0573">Peptidoglycan synthesis</keyword>
<evidence type="ECO:0000313" key="30">
    <source>
        <dbReference type="EMBL" id="GGI70735.1"/>
    </source>
</evidence>
<feature type="active site" description="Proton donor; for transglycosylase activity" evidence="24">
    <location>
        <position position="228"/>
    </location>
</feature>
<protein>
    <recommendedName>
        <fullName evidence="6 22">Penicillin-binding protein 1B</fullName>
        <shortName evidence="23">PBP-1b</shortName>
        <shortName evidence="23">PBP1b</shortName>
    </recommendedName>
    <alternativeName>
        <fullName evidence="19 23">Murein polymerase</fullName>
    </alternativeName>
</protein>
<keyword evidence="16" id="KW-0046">Antibiotic resistance</keyword>
<keyword evidence="18 23" id="KW-0961">Cell wall biogenesis/degradation</keyword>
<evidence type="ECO:0000256" key="2">
    <source>
        <dbReference type="ARBA" id="ARBA00004236"/>
    </source>
</evidence>
<evidence type="ECO:0000256" key="17">
    <source>
        <dbReference type="ARBA" id="ARBA00023268"/>
    </source>
</evidence>
<keyword evidence="8" id="KW-0121">Carboxypeptidase</keyword>
<evidence type="ECO:0000256" key="14">
    <source>
        <dbReference type="ARBA" id="ARBA00022984"/>
    </source>
</evidence>
<dbReference type="PANTHER" id="PTHR32282:SF11">
    <property type="entry name" value="PENICILLIN-BINDING PROTEIN 1B"/>
    <property type="match status" value="1"/>
</dbReference>
<dbReference type="Gene3D" id="3.40.710.10">
    <property type="entry name" value="DD-peptidase/beta-lactamase superfamily"/>
    <property type="match status" value="1"/>
</dbReference>
<dbReference type="GO" id="GO:0009002">
    <property type="term" value="F:serine-type D-Ala-D-Ala carboxypeptidase activity"/>
    <property type="evidence" value="ECO:0007669"/>
    <property type="project" value="UniProtKB-EC"/>
</dbReference>
<evidence type="ECO:0000256" key="7">
    <source>
        <dbReference type="ARBA" id="ARBA00022475"/>
    </source>
</evidence>
<keyword evidence="15 26" id="KW-0472">Membrane</keyword>
<keyword evidence="11 23" id="KW-0808">Transferase</keyword>
<evidence type="ECO:0000256" key="15">
    <source>
        <dbReference type="ARBA" id="ARBA00023136"/>
    </source>
</evidence>
<evidence type="ECO:0000256" key="10">
    <source>
        <dbReference type="ARBA" id="ARBA00022676"/>
    </source>
</evidence>
<keyword evidence="13 23" id="KW-0133">Cell shape</keyword>
<dbReference type="GO" id="GO:0009274">
    <property type="term" value="C:peptidoglycan-based cell wall"/>
    <property type="evidence" value="ECO:0007669"/>
    <property type="project" value="UniProtKB-UniRule"/>
</dbReference>
<reference evidence="30" key="2">
    <citation type="submission" date="2020-09" db="EMBL/GenBank/DDBJ databases">
        <authorList>
            <person name="Sun Q."/>
            <person name="Ohkuma M."/>
        </authorList>
    </citation>
    <scope>NUCLEOTIDE SEQUENCE</scope>
    <source>
        <strain evidence="30">JCM 30804</strain>
    </source>
</reference>
<evidence type="ECO:0000256" key="19">
    <source>
        <dbReference type="ARBA" id="ARBA00032454"/>
    </source>
</evidence>
<evidence type="ECO:0000256" key="24">
    <source>
        <dbReference type="PIRSR" id="PIRSR002799-1"/>
    </source>
</evidence>
<evidence type="ECO:0000256" key="9">
    <source>
        <dbReference type="ARBA" id="ARBA00022670"/>
    </source>
</evidence>
<accession>A0A917JL53</accession>
<dbReference type="GO" id="GO:0008658">
    <property type="term" value="F:penicillin binding"/>
    <property type="evidence" value="ECO:0007669"/>
    <property type="project" value="UniProtKB-UniRule"/>
</dbReference>
<dbReference type="Pfam" id="PF00912">
    <property type="entry name" value="Transgly"/>
    <property type="match status" value="1"/>
</dbReference>
<keyword evidence="31" id="KW-1185">Reference proteome</keyword>
<name>A0A917JL53_9GAMM</name>
<evidence type="ECO:0000256" key="26">
    <source>
        <dbReference type="SAM" id="Phobius"/>
    </source>
</evidence>
<evidence type="ECO:0000259" key="28">
    <source>
        <dbReference type="Pfam" id="PF00912"/>
    </source>
</evidence>
<keyword evidence="10 23" id="KW-0328">Glycosyltransferase</keyword>
<evidence type="ECO:0000256" key="4">
    <source>
        <dbReference type="ARBA" id="ARBA00007090"/>
    </source>
</evidence>
<dbReference type="InterPro" id="IPR011813">
    <property type="entry name" value="PBP_1b"/>
</dbReference>
<dbReference type="GO" id="GO:0009252">
    <property type="term" value="P:peptidoglycan biosynthetic process"/>
    <property type="evidence" value="ECO:0007669"/>
    <property type="project" value="UniProtKB-UniRule"/>
</dbReference>
<evidence type="ECO:0000256" key="11">
    <source>
        <dbReference type="ARBA" id="ARBA00022679"/>
    </source>
</evidence>
<comment type="similarity">
    <text evidence="4 23">In the C-terminal section; belongs to the transpeptidase family.</text>
</comment>
<dbReference type="InterPro" id="IPR028166">
    <property type="entry name" value="UB2H"/>
</dbReference>
<dbReference type="GO" id="GO:0008955">
    <property type="term" value="F:peptidoglycan glycosyltransferase activity"/>
    <property type="evidence" value="ECO:0007669"/>
    <property type="project" value="UniProtKB-UniRule"/>
</dbReference>
<comment type="catalytic activity">
    <reaction evidence="20">
        <text>Preferential cleavage: (Ac)2-L-Lys-D-Ala-|-D-Ala. Also transpeptidation of peptidyl-alanyl moieties that are N-acyl substituents of D-alanine.</text>
        <dbReference type="EC" id="3.4.16.4"/>
    </reaction>
</comment>
<dbReference type="SUPFAM" id="SSF53955">
    <property type="entry name" value="Lysozyme-like"/>
    <property type="match status" value="1"/>
</dbReference>
<dbReference type="GO" id="GO:0030288">
    <property type="term" value="C:outer membrane-bounded periplasmic space"/>
    <property type="evidence" value="ECO:0007669"/>
    <property type="project" value="TreeGrafter"/>
</dbReference>
<evidence type="ECO:0000313" key="31">
    <source>
        <dbReference type="Proteomes" id="UP000613743"/>
    </source>
</evidence>
<feature type="domain" description="Bifunctional transglycosylase second" evidence="29">
    <location>
        <begin position="108"/>
        <end position="192"/>
    </location>
</feature>
<comment type="caution">
    <text evidence="30">The sequence shown here is derived from an EMBL/GenBank/DDBJ whole genome shotgun (WGS) entry which is preliminary data.</text>
</comment>
<keyword evidence="9" id="KW-0645">Protease</keyword>
<evidence type="ECO:0000256" key="8">
    <source>
        <dbReference type="ARBA" id="ARBA00022645"/>
    </source>
</evidence>
<comment type="pathway">
    <text evidence="3 23">Cell wall biogenesis; peptidoglycan biosynthesis.</text>
</comment>
<evidence type="ECO:0000259" key="27">
    <source>
        <dbReference type="Pfam" id="PF00905"/>
    </source>
</evidence>
<keyword evidence="12" id="KW-0378">Hydrolase</keyword>
<organism evidence="30 31">
    <name type="scientific">Shewanella gelidii</name>
    <dbReference type="NCBI Taxonomy" id="1642821"/>
    <lineage>
        <taxon>Bacteria</taxon>
        <taxon>Pseudomonadati</taxon>
        <taxon>Pseudomonadota</taxon>
        <taxon>Gammaproteobacteria</taxon>
        <taxon>Alteromonadales</taxon>
        <taxon>Shewanellaceae</taxon>
        <taxon>Shewanella</taxon>
    </lineage>
</organism>
<feature type="domain" description="Glycosyl transferase family 51" evidence="28">
    <location>
        <begin position="203"/>
        <end position="373"/>
    </location>
</feature>
<dbReference type="InterPro" id="IPR036950">
    <property type="entry name" value="PBP_transglycosylase"/>
</dbReference>
<feature type="region of interest" description="Disordered" evidence="25">
    <location>
        <begin position="1"/>
        <end position="57"/>
    </location>
</feature>
<proteinExistence type="inferred from homology"/>
<dbReference type="InterPro" id="IPR012338">
    <property type="entry name" value="Beta-lactam/transpept-like"/>
</dbReference>
<evidence type="ECO:0000256" key="16">
    <source>
        <dbReference type="ARBA" id="ARBA00023251"/>
    </source>
</evidence>
<comment type="similarity">
    <text evidence="5 23">In the N-terminal section; belongs to the glycosyltransferase 51 family.</text>
</comment>
<dbReference type="InterPro" id="IPR001460">
    <property type="entry name" value="PCN-bd_Tpept"/>
</dbReference>
<evidence type="ECO:0000256" key="18">
    <source>
        <dbReference type="ARBA" id="ARBA00023316"/>
    </source>
</evidence>
<dbReference type="RefSeq" id="WP_229779699.1">
    <property type="nucleotide sequence ID" value="NZ_BMPZ01000001.1"/>
</dbReference>
<evidence type="ECO:0000256" key="1">
    <source>
        <dbReference type="ARBA" id="ARBA00002624"/>
    </source>
</evidence>
<dbReference type="PANTHER" id="PTHR32282">
    <property type="entry name" value="BINDING PROTEIN TRANSPEPTIDASE, PUTATIVE-RELATED"/>
    <property type="match status" value="1"/>
</dbReference>
<dbReference type="GO" id="GO:0071555">
    <property type="term" value="P:cell wall organization"/>
    <property type="evidence" value="ECO:0007669"/>
    <property type="project" value="UniProtKB-UniRule"/>
</dbReference>
<dbReference type="Pfam" id="PF14814">
    <property type="entry name" value="UB2H"/>
    <property type="match status" value="1"/>
</dbReference>
<evidence type="ECO:0000256" key="5">
    <source>
        <dbReference type="ARBA" id="ARBA00007739"/>
    </source>
</evidence>
<dbReference type="InterPro" id="IPR023346">
    <property type="entry name" value="Lysozyme-like_dom_sf"/>
</dbReference>
<evidence type="ECO:0000259" key="29">
    <source>
        <dbReference type="Pfam" id="PF14814"/>
    </source>
</evidence>
<evidence type="ECO:0000256" key="6">
    <source>
        <dbReference type="ARBA" id="ARBA00018637"/>
    </source>
</evidence>
<evidence type="ECO:0000256" key="25">
    <source>
        <dbReference type="SAM" id="MobiDB-lite"/>
    </source>
</evidence>
<reference evidence="30" key="1">
    <citation type="journal article" date="2014" name="Int. J. Syst. Evol. Microbiol.">
        <title>Complete genome sequence of Corynebacterium casei LMG S-19264T (=DSM 44701T), isolated from a smear-ripened cheese.</title>
        <authorList>
            <consortium name="US DOE Joint Genome Institute (JGI-PGF)"/>
            <person name="Walter F."/>
            <person name="Albersmeier A."/>
            <person name="Kalinowski J."/>
            <person name="Ruckert C."/>
        </authorList>
    </citation>
    <scope>NUCLEOTIDE SEQUENCE</scope>
    <source>
        <strain evidence="30">JCM 30804</strain>
    </source>
</reference>
<evidence type="ECO:0000256" key="23">
    <source>
        <dbReference type="PIRNR" id="PIRNR002799"/>
    </source>
</evidence>
<evidence type="ECO:0000256" key="3">
    <source>
        <dbReference type="ARBA" id="ARBA00004752"/>
    </source>
</evidence>
<dbReference type="SUPFAM" id="SSF56601">
    <property type="entry name" value="beta-lactamase/transpeptidase-like"/>
    <property type="match status" value="1"/>
</dbReference>
<keyword evidence="26" id="KW-0812">Transmembrane</keyword>
<dbReference type="GO" id="GO:0046677">
    <property type="term" value="P:response to antibiotic"/>
    <property type="evidence" value="ECO:0007669"/>
    <property type="project" value="UniProtKB-UniRule"/>
</dbReference>
<evidence type="ECO:0000256" key="20">
    <source>
        <dbReference type="ARBA" id="ARBA00034000"/>
    </source>
</evidence>
<dbReference type="EMBL" id="BMPZ01000001">
    <property type="protein sequence ID" value="GGI70735.1"/>
    <property type="molecule type" value="Genomic_DNA"/>
</dbReference>